<evidence type="ECO:0000256" key="2">
    <source>
        <dbReference type="ARBA" id="ARBA00022722"/>
    </source>
</evidence>
<dbReference type="PANTHER" id="PTHR37984">
    <property type="entry name" value="PROTEIN CBG26694"/>
    <property type="match status" value="1"/>
</dbReference>
<dbReference type="Gene3D" id="3.30.70.270">
    <property type="match status" value="1"/>
</dbReference>
<dbReference type="AlphaFoldDB" id="A0A0J7KI37"/>
<dbReference type="InterPro" id="IPR050951">
    <property type="entry name" value="Retrovirus_Pol_polyprotein"/>
</dbReference>
<evidence type="ECO:0000256" key="3">
    <source>
        <dbReference type="ARBA" id="ARBA00022759"/>
    </source>
</evidence>
<proteinExistence type="predicted"/>
<dbReference type="EMBL" id="LBMM01007221">
    <property type="protein sequence ID" value="KMQ89932.1"/>
    <property type="molecule type" value="Genomic_DNA"/>
</dbReference>
<keyword evidence="1" id="KW-0548">Nucleotidyltransferase</keyword>
<gene>
    <name evidence="7" type="ORF">RF55_10371</name>
</gene>
<dbReference type="FunFam" id="3.30.70.270:FF:000026">
    <property type="entry name" value="Transposon Ty3-G Gag-Pol polyprotein"/>
    <property type="match status" value="1"/>
</dbReference>
<dbReference type="SUPFAM" id="SSF56672">
    <property type="entry name" value="DNA/RNA polymerases"/>
    <property type="match status" value="1"/>
</dbReference>
<keyword evidence="3" id="KW-0378">Hydrolase</keyword>
<evidence type="ECO:0000256" key="5">
    <source>
        <dbReference type="ARBA" id="ARBA00023268"/>
    </source>
</evidence>
<dbReference type="PaxDb" id="67767-A0A0J7KI37"/>
<dbReference type="PANTHER" id="PTHR37984:SF5">
    <property type="entry name" value="PROTEIN NYNRIN-LIKE"/>
    <property type="match status" value="1"/>
</dbReference>
<dbReference type="Proteomes" id="UP000036403">
    <property type="component" value="Unassembled WGS sequence"/>
</dbReference>
<sequence length="147" mass="16641">MEAIKNMPRPTNVSEIRAFTGMINYYGKFIPHLSTILHLLNKLLSKNTPFKWTHECDRAFKKAKDAFVSDKVLVHFDSKLPLILATDASPYGVGAILSHKYPDGSERVIQYASQAFSTTQSKYSQIDKEAYAIIFGVKKVFPISLRK</sequence>
<evidence type="ECO:0000313" key="7">
    <source>
        <dbReference type="EMBL" id="KMQ89932.1"/>
    </source>
</evidence>
<dbReference type="GO" id="GO:0004519">
    <property type="term" value="F:endonuclease activity"/>
    <property type="evidence" value="ECO:0007669"/>
    <property type="project" value="UniProtKB-KW"/>
</dbReference>
<keyword evidence="5" id="KW-0511">Multifunctional enzyme</keyword>
<organism evidence="7 8">
    <name type="scientific">Lasius niger</name>
    <name type="common">Black garden ant</name>
    <dbReference type="NCBI Taxonomy" id="67767"/>
    <lineage>
        <taxon>Eukaryota</taxon>
        <taxon>Metazoa</taxon>
        <taxon>Ecdysozoa</taxon>
        <taxon>Arthropoda</taxon>
        <taxon>Hexapoda</taxon>
        <taxon>Insecta</taxon>
        <taxon>Pterygota</taxon>
        <taxon>Neoptera</taxon>
        <taxon>Endopterygota</taxon>
        <taxon>Hymenoptera</taxon>
        <taxon>Apocrita</taxon>
        <taxon>Aculeata</taxon>
        <taxon>Formicoidea</taxon>
        <taxon>Formicidae</taxon>
        <taxon>Formicinae</taxon>
        <taxon>Lasius</taxon>
        <taxon>Lasius</taxon>
    </lineage>
</organism>
<dbReference type="STRING" id="67767.A0A0J7KI37"/>
<protein>
    <recommendedName>
        <fullName evidence="6">Reverse transcriptase/retrotransposon-derived protein RNase H-like domain-containing protein</fullName>
    </recommendedName>
</protein>
<dbReference type="GO" id="GO:0003964">
    <property type="term" value="F:RNA-directed DNA polymerase activity"/>
    <property type="evidence" value="ECO:0007669"/>
    <property type="project" value="UniProtKB-KW"/>
</dbReference>
<dbReference type="OrthoDB" id="6765319at2759"/>
<comment type="caution">
    <text evidence="7">The sequence shown here is derived from an EMBL/GenBank/DDBJ whole genome shotgun (WGS) entry which is preliminary data.</text>
</comment>
<evidence type="ECO:0000313" key="8">
    <source>
        <dbReference type="Proteomes" id="UP000036403"/>
    </source>
</evidence>
<feature type="domain" description="Reverse transcriptase/retrotransposon-derived protein RNase H-like" evidence="6">
    <location>
        <begin position="52"/>
        <end position="141"/>
    </location>
</feature>
<evidence type="ECO:0000259" key="6">
    <source>
        <dbReference type="Pfam" id="PF17919"/>
    </source>
</evidence>
<reference evidence="7 8" key="1">
    <citation type="submission" date="2015-04" db="EMBL/GenBank/DDBJ databases">
        <title>Lasius niger genome sequencing.</title>
        <authorList>
            <person name="Konorov E.A."/>
            <person name="Nikitin M.A."/>
            <person name="Kirill M.V."/>
            <person name="Chang P."/>
        </authorList>
    </citation>
    <scope>NUCLEOTIDE SEQUENCE [LARGE SCALE GENOMIC DNA]</scope>
    <source>
        <tissue evidence="7">Whole</tissue>
    </source>
</reference>
<keyword evidence="3" id="KW-0255">Endonuclease</keyword>
<evidence type="ECO:0000256" key="1">
    <source>
        <dbReference type="ARBA" id="ARBA00022695"/>
    </source>
</evidence>
<accession>A0A0J7KI37</accession>
<evidence type="ECO:0000256" key="4">
    <source>
        <dbReference type="ARBA" id="ARBA00022918"/>
    </source>
</evidence>
<dbReference type="Pfam" id="PF17919">
    <property type="entry name" value="RT_RNaseH_2"/>
    <property type="match status" value="1"/>
</dbReference>
<dbReference type="InterPro" id="IPR041577">
    <property type="entry name" value="RT_RNaseH_2"/>
</dbReference>
<keyword evidence="4" id="KW-0695">RNA-directed DNA polymerase</keyword>
<keyword evidence="8" id="KW-1185">Reference proteome</keyword>
<dbReference type="InterPro" id="IPR043128">
    <property type="entry name" value="Rev_trsase/Diguanyl_cyclase"/>
</dbReference>
<dbReference type="FunFam" id="3.10.20.370:FF:000001">
    <property type="entry name" value="Retrovirus-related Pol polyprotein from transposon 17.6-like protein"/>
    <property type="match status" value="1"/>
</dbReference>
<keyword evidence="2" id="KW-0540">Nuclease</keyword>
<dbReference type="InterPro" id="IPR043502">
    <property type="entry name" value="DNA/RNA_pol_sf"/>
</dbReference>
<keyword evidence="1" id="KW-0808">Transferase</keyword>
<name>A0A0J7KI37_LASNI</name>